<keyword evidence="11" id="KW-1185">Reference proteome</keyword>
<accession>A8N300</accession>
<evidence type="ECO:0000256" key="9">
    <source>
        <dbReference type="SAM" id="MobiDB-lite"/>
    </source>
</evidence>
<comment type="subcellular location">
    <subcellularLocation>
        <location evidence="1">Nucleus</location>
    </subcellularLocation>
</comment>
<reference evidence="10 11" key="1">
    <citation type="journal article" date="2010" name="Proc. Natl. Acad. Sci. U.S.A.">
        <title>Insights into evolution of multicellular fungi from the assembled chromosomes of the mushroom Coprinopsis cinerea (Coprinus cinereus).</title>
        <authorList>
            <person name="Stajich J.E."/>
            <person name="Wilke S.K."/>
            <person name="Ahren D."/>
            <person name="Au C.H."/>
            <person name="Birren B.W."/>
            <person name="Borodovsky M."/>
            <person name="Burns C."/>
            <person name="Canback B."/>
            <person name="Casselton L.A."/>
            <person name="Cheng C.K."/>
            <person name="Deng J."/>
            <person name="Dietrich F.S."/>
            <person name="Fargo D.C."/>
            <person name="Farman M.L."/>
            <person name="Gathman A.C."/>
            <person name="Goldberg J."/>
            <person name="Guigo R."/>
            <person name="Hoegger P.J."/>
            <person name="Hooker J.B."/>
            <person name="Huggins A."/>
            <person name="James T.Y."/>
            <person name="Kamada T."/>
            <person name="Kilaru S."/>
            <person name="Kodira C."/>
            <person name="Kues U."/>
            <person name="Kupfer D."/>
            <person name="Kwan H.S."/>
            <person name="Lomsadze A."/>
            <person name="Li W."/>
            <person name="Lilly W.W."/>
            <person name="Ma L.J."/>
            <person name="Mackey A.J."/>
            <person name="Manning G."/>
            <person name="Martin F."/>
            <person name="Muraguchi H."/>
            <person name="Natvig D.O."/>
            <person name="Palmerini H."/>
            <person name="Ramesh M.A."/>
            <person name="Rehmeyer C.J."/>
            <person name="Roe B.A."/>
            <person name="Shenoy N."/>
            <person name="Stanke M."/>
            <person name="Ter-Hovhannisyan V."/>
            <person name="Tunlid A."/>
            <person name="Velagapudi R."/>
            <person name="Vision T.J."/>
            <person name="Zeng Q."/>
            <person name="Zolan M.E."/>
            <person name="Pukkila P.J."/>
        </authorList>
    </citation>
    <scope>NUCLEOTIDE SEQUENCE [LARGE SCALE GENOMIC DNA]</scope>
    <source>
        <strain evidence="11">Okayama-7 / 130 / ATCC MYA-4618 / FGSC 9003</strain>
    </source>
</reference>
<dbReference type="GO" id="GO:0005732">
    <property type="term" value="C:sno(s)RNA-containing ribonucleoprotein complex"/>
    <property type="evidence" value="ECO:0007669"/>
    <property type="project" value="InterPro"/>
</dbReference>
<comment type="caution">
    <text evidence="10">The sequence shown here is derived from an EMBL/GenBank/DDBJ whole genome shotgun (WGS) entry which is preliminary data.</text>
</comment>
<feature type="compositionally biased region" description="Low complexity" evidence="9">
    <location>
        <begin position="82"/>
        <end position="100"/>
    </location>
</feature>
<dbReference type="KEGG" id="cci:CC1G_06572"/>
<keyword evidence="6" id="KW-0597">Phosphoprotein</keyword>
<dbReference type="EMBL" id="AACS02000001">
    <property type="protein sequence ID" value="EAU92561.1"/>
    <property type="molecule type" value="Genomic_DNA"/>
</dbReference>
<dbReference type="OMA" id="EWDQDRR"/>
<evidence type="ECO:0000256" key="7">
    <source>
        <dbReference type="ARBA" id="ARBA00022884"/>
    </source>
</evidence>
<dbReference type="STRING" id="240176.A8N300"/>
<dbReference type="GO" id="GO:0005634">
    <property type="term" value="C:nucleus"/>
    <property type="evidence" value="ECO:0007669"/>
    <property type="project" value="UniProtKB-SubCell"/>
</dbReference>
<organism evidence="10 11">
    <name type="scientific">Coprinopsis cinerea (strain Okayama-7 / 130 / ATCC MYA-4618 / FGSC 9003)</name>
    <name type="common">Inky cap fungus</name>
    <name type="synonym">Hormographiella aspergillata</name>
    <dbReference type="NCBI Taxonomy" id="240176"/>
    <lineage>
        <taxon>Eukaryota</taxon>
        <taxon>Fungi</taxon>
        <taxon>Dikarya</taxon>
        <taxon>Basidiomycota</taxon>
        <taxon>Agaricomycotina</taxon>
        <taxon>Agaricomycetes</taxon>
        <taxon>Agaricomycetidae</taxon>
        <taxon>Agaricales</taxon>
        <taxon>Agaricineae</taxon>
        <taxon>Psathyrellaceae</taxon>
        <taxon>Coprinopsis</taxon>
    </lineage>
</organism>
<feature type="compositionally biased region" description="Basic and acidic residues" evidence="9">
    <location>
        <begin position="31"/>
        <end position="43"/>
    </location>
</feature>
<evidence type="ECO:0000256" key="3">
    <source>
        <dbReference type="ARBA" id="ARBA00021438"/>
    </source>
</evidence>
<protein>
    <recommendedName>
        <fullName evidence="3">H/ACA ribonucleoprotein complex non-core subunit NAF1</fullName>
    </recommendedName>
</protein>
<dbReference type="InterPro" id="IPR038664">
    <property type="entry name" value="Gar1/Naf1_Cbf5-bd_sf"/>
</dbReference>
<keyword evidence="8" id="KW-0539">Nucleus</keyword>
<evidence type="ECO:0000256" key="8">
    <source>
        <dbReference type="ARBA" id="ARBA00023242"/>
    </source>
</evidence>
<feature type="compositionally biased region" description="Polar residues" evidence="9">
    <location>
        <begin position="411"/>
        <end position="424"/>
    </location>
</feature>
<dbReference type="InterPro" id="IPR040309">
    <property type="entry name" value="Naf1"/>
</dbReference>
<evidence type="ECO:0000256" key="4">
    <source>
        <dbReference type="ARBA" id="ARBA00022517"/>
    </source>
</evidence>
<dbReference type="Proteomes" id="UP000001861">
    <property type="component" value="Unassembled WGS sequence"/>
</dbReference>
<feature type="region of interest" description="Disordered" evidence="9">
    <location>
        <begin position="294"/>
        <end position="431"/>
    </location>
</feature>
<dbReference type="PANTHER" id="PTHR31633">
    <property type="entry name" value="H/ACA RIBONUCLEOPROTEIN COMPLEX NON-CORE SUBUNIT NAF1"/>
    <property type="match status" value="1"/>
</dbReference>
<dbReference type="InParanoid" id="A8N300"/>
<keyword evidence="7" id="KW-0694">RNA-binding</keyword>
<feature type="compositionally biased region" description="Basic and acidic residues" evidence="9">
    <location>
        <begin position="107"/>
        <end position="120"/>
    </location>
</feature>
<feature type="compositionally biased region" description="Low complexity" evidence="9">
    <location>
        <begin position="526"/>
        <end position="539"/>
    </location>
</feature>
<dbReference type="InterPro" id="IPR007504">
    <property type="entry name" value="H/ACA_rnp_Gar1/Naf1"/>
</dbReference>
<evidence type="ECO:0000313" key="11">
    <source>
        <dbReference type="Proteomes" id="UP000001861"/>
    </source>
</evidence>
<proteinExistence type="inferred from homology"/>
<sequence>MAEFKVPQTIPQDLLLIQEIVGPVEKPAVVEPRKEEESSSRDSDSDDDISSSGASSSEAEDGNQSEEEVAKGLVAVGDDSEPASAKESASEPSDSSSESSSDSESESDGKEVGKDSKEPLEDLDDEDPVPSTATGSYFHTKNEIVDADVTVPEIDEVGPDERLEKVGVVMSIVNQIAIVRGLPSEQLNKGAQTALDSETLLVFDDRKVMGYIYETFGPTSQPLYQVKFNSKYPLNPERVKVDREVFAVPDKTNFVFVEKIKAFKGSDASNVYDEEPADDELEFSDDEAEAAYRSRLKRKRAESRSRSMVPGSREGTPNPSHMRDHQLVDGNAFSEHGPYDLNYSEAGPSRPRPAAYDDPYANPYDAEGATSQSQPWSHANDDLRPIRGRGRGRGRGQSGRGHGRGGHGRTPSFNNPQQQQSWEQNMGHAMSEPYDPHSGLTMPQQPQQFTAPNMYPFNPGMGPQQHGGMNPAWTAGGGGYPQPNPMMQRGFGFDVFQQQAAMGMMPFVQPHINPRFAGSFAGGFPGAFQQQQQQQPPNAEHGGQQYPPQNGDNTQQWPSQ</sequence>
<evidence type="ECO:0000256" key="2">
    <source>
        <dbReference type="ARBA" id="ARBA00009801"/>
    </source>
</evidence>
<dbReference type="GO" id="GO:0001522">
    <property type="term" value="P:pseudouridine synthesis"/>
    <property type="evidence" value="ECO:0007669"/>
    <property type="project" value="InterPro"/>
</dbReference>
<feature type="compositionally biased region" description="Polar residues" evidence="9">
    <location>
        <begin position="546"/>
        <end position="560"/>
    </location>
</feature>
<dbReference type="GO" id="GO:0006364">
    <property type="term" value="P:rRNA processing"/>
    <property type="evidence" value="ECO:0007669"/>
    <property type="project" value="UniProtKB-KW"/>
</dbReference>
<feature type="region of interest" description="Disordered" evidence="9">
    <location>
        <begin position="518"/>
        <end position="560"/>
    </location>
</feature>
<dbReference type="OrthoDB" id="21550at2759"/>
<feature type="compositionally biased region" description="Acidic residues" evidence="9">
    <location>
        <begin position="58"/>
        <end position="67"/>
    </location>
</feature>
<dbReference type="VEuPathDB" id="FungiDB:CC1G_06572"/>
<dbReference type="RefSeq" id="XP_001829235.1">
    <property type="nucleotide sequence ID" value="XM_001829183.1"/>
</dbReference>
<dbReference type="eggNOG" id="KOG2236">
    <property type="taxonomic scope" value="Eukaryota"/>
</dbReference>
<feature type="region of interest" description="Disordered" evidence="9">
    <location>
        <begin position="22"/>
        <end position="139"/>
    </location>
</feature>
<evidence type="ECO:0000256" key="5">
    <source>
        <dbReference type="ARBA" id="ARBA00022552"/>
    </source>
</evidence>
<dbReference type="SUPFAM" id="SSF50447">
    <property type="entry name" value="Translation proteins"/>
    <property type="match status" value="1"/>
</dbReference>
<dbReference type="GeneID" id="6005662"/>
<comment type="similarity">
    <text evidence="2">Belongs to the NAF1 family.</text>
</comment>
<evidence type="ECO:0000313" key="10">
    <source>
        <dbReference type="EMBL" id="EAU92561.1"/>
    </source>
</evidence>
<dbReference type="PANTHER" id="PTHR31633:SF1">
    <property type="entry name" value="H_ACA RIBONUCLEOPROTEIN COMPLEX NON-CORE SUBUNIT NAF1"/>
    <property type="match status" value="1"/>
</dbReference>
<dbReference type="GO" id="GO:0000493">
    <property type="term" value="P:box H/ACA snoRNP assembly"/>
    <property type="evidence" value="ECO:0007669"/>
    <property type="project" value="InterPro"/>
</dbReference>
<dbReference type="Gene3D" id="2.40.10.230">
    <property type="entry name" value="Probable tRNA pseudouridine synthase domain"/>
    <property type="match status" value="1"/>
</dbReference>
<dbReference type="InterPro" id="IPR009000">
    <property type="entry name" value="Transl_B-barrel_sf"/>
</dbReference>
<keyword evidence="5" id="KW-0698">rRNA processing</keyword>
<dbReference type="AlphaFoldDB" id="A8N300"/>
<name>A8N300_COPC7</name>
<dbReference type="Pfam" id="PF04410">
    <property type="entry name" value="Gar1"/>
    <property type="match status" value="1"/>
</dbReference>
<keyword evidence="4" id="KW-0690">Ribosome biogenesis</keyword>
<evidence type="ECO:0000256" key="1">
    <source>
        <dbReference type="ARBA" id="ARBA00004123"/>
    </source>
</evidence>
<dbReference type="GO" id="GO:0003723">
    <property type="term" value="F:RNA binding"/>
    <property type="evidence" value="ECO:0007669"/>
    <property type="project" value="UniProtKB-KW"/>
</dbReference>
<evidence type="ECO:0000256" key="6">
    <source>
        <dbReference type="ARBA" id="ARBA00022553"/>
    </source>
</evidence>
<gene>
    <name evidence="10" type="ORF">CC1G_06572</name>
</gene>